<keyword evidence="2" id="KW-0812">Transmembrane</keyword>
<dbReference type="AlphaFoldDB" id="A0A397URX9"/>
<dbReference type="EMBL" id="QKWP01000973">
    <property type="protein sequence ID" value="RIB12965.1"/>
    <property type="molecule type" value="Genomic_DNA"/>
</dbReference>
<organism evidence="4 5">
    <name type="scientific">Gigaspora rosea</name>
    <dbReference type="NCBI Taxonomy" id="44941"/>
    <lineage>
        <taxon>Eukaryota</taxon>
        <taxon>Fungi</taxon>
        <taxon>Fungi incertae sedis</taxon>
        <taxon>Mucoromycota</taxon>
        <taxon>Glomeromycotina</taxon>
        <taxon>Glomeromycetes</taxon>
        <taxon>Diversisporales</taxon>
        <taxon>Gigasporaceae</taxon>
        <taxon>Gigaspora</taxon>
    </lineage>
</organism>
<protein>
    <recommendedName>
        <fullName evidence="6">Cupredoxin</fullName>
    </recommendedName>
</protein>
<feature type="compositionally biased region" description="Gly residues" evidence="1">
    <location>
        <begin position="158"/>
        <end position="181"/>
    </location>
</feature>
<evidence type="ECO:0008006" key="6">
    <source>
        <dbReference type="Google" id="ProtNLM"/>
    </source>
</evidence>
<feature type="compositionally biased region" description="Low complexity" evidence="1">
    <location>
        <begin position="130"/>
        <end position="157"/>
    </location>
</feature>
<dbReference type="InterPro" id="IPR008972">
    <property type="entry name" value="Cupredoxin"/>
</dbReference>
<dbReference type="InterPro" id="IPR052953">
    <property type="entry name" value="Ser-rich/MCO-related"/>
</dbReference>
<feature type="chain" id="PRO_5017430457" description="Cupredoxin" evidence="3">
    <location>
        <begin position="24"/>
        <end position="221"/>
    </location>
</feature>
<gene>
    <name evidence="4" type="ORF">C2G38_2041382</name>
</gene>
<comment type="caution">
    <text evidence="4">The sequence shown here is derived from an EMBL/GenBank/DDBJ whole genome shotgun (WGS) entry which is preliminary data.</text>
</comment>
<feature type="compositionally biased region" description="Low complexity" evidence="1">
    <location>
        <begin position="182"/>
        <end position="192"/>
    </location>
</feature>
<dbReference type="Gene3D" id="2.60.40.420">
    <property type="entry name" value="Cupredoxins - blue copper proteins"/>
    <property type="match status" value="1"/>
</dbReference>
<feature type="signal peptide" evidence="3">
    <location>
        <begin position="1"/>
        <end position="23"/>
    </location>
</feature>
<dbReference type="OrthoDB" id="2331100at2759"/>
<accession>A0A397URX9</accession>
<feature type="transmembrane region" description="Helical" evidence="2">
    <location>
        <begin position="201"/>
        <end position="220"/>
    </location>
</feature>
<dbReference type="STRING" id="44941.A0A397URX9"/>
<sequence>MARLNFKILALLLVVTFANVIHAADIVVTVGANGQNVYSPQNVTANPGDNIIFMWGGGTHSVTQSGPPAGSCIKSASLPEIAPATAAAQAKNVTFPVTANTPATVWWFCTVGTHCQSGMWGVLKVTGGATSNSTTGGATPSGAAASPASPAASSGSNPKGGNGGSGTTSGNGGNGGSGTTPGGAASSPSDAAKTSNANKGGFSGALIIVSGLLMYFSGYLL</sequence>
<dbReference type="Proteomes" id="UP000266673">
    <property type="component" value="Unassembled WGS sequence"/>
</dbReference>
<reference evidence="4 5" key="1">
    <citation type="submission" date="2018-06" db="EMBL/GenBank/DDBJ databases">
        <title>Comparative genomics reveals the genomic features of Rhizophagus irregularis, R. cerebriforme, R. diaphanum and Gigaspora rosea, and their symbiotic lifestyle signature.</title>
        <authorList>
            <person name="Morin E."/>
            <person name="San Clemente H."/>
            <person name="Chen E.C.H."/>
            <person name="De La Providencia I."/>
            <person name="Hainaut M."/>
            <person name="Kuo A."/>
            <person name="Kohler A."/>
            <person name="Murat C."/>
            <person name="Tang N."/>
            <person name="Roy S."/>
            <person name="Loubradou J."/>
            <person name="Henrissat B."/>
            <person name="Grigoriev I.V."/>
            <person name="Corradi N."/>
            <person name="Roux C."/>
            <person name="Martin F.M."/>
        </authorList>
    </citation>
    <scope>NUCLEOTIDE SEQUENCE [LARGE SCALE GENOMIC DNA]</scope>
    <source>
        <strain evidence="4 5">DAOM 194757</strain>
    </source>
</reference>
<keyword evidence="2" id="KW-0472">Membrane</keyword>
<dbReference type="PANTHER" id="PTHR34883">
    <property type="entry name" value="SERINE-RICH PROTEIN, PUTATIVE-RELATED-RELATED"/>
    <property type="match status" value="1"/>
</dbReference>
<evidence type="ECO:0000313" key="4">
    <source>
        <dbReference type="EMBL" id="RIB12965.1"/>
    </source>
</evidence>
<keyword evidence="3" id="KW-0732">Signal</keyword>
<dbReference type="PANTHER" id="PTHR34883:SF17">
    <property type="entry name" value="CUPREDOXIN"/>
    <property type="match status" value="1"/>
</dbReference>
<feature type="region of interest" description="Disordered" evidence="1">
    <location>
        <begin position="130"/>
        <end position="195"/>
    </location>
</feature>
<evidence type="ECO:0000256" key="1">
    <source>
        <dbReference type="SAM" id="MobiDB-lite"/>
    </source>
</evidence>
<keyword evidence="2" id="KW-1133">Transmembrane helix</keyword>
<evidence type="ECO:0000313" key="5">
    <source>
        <dbReference type="Proteomes" id="UP000266673"/>
    </source>
</evidence>
<proteinExistence type="predicted"/>
<dbReference type="CDD" id="cd00920">
    <property type="entry name" value="Cupredoxin"/>
    <property type="match status" value="1"/>
</dbReference>
<evidence type="ECO:0000256" key="2">
    <source>
        <dbReference type="SAM" id="Phobius"/>
    </source>
</evidence>
<keyword evidence="5" id="KW-1185">Reference proteome</keyword>
<evidence type="ECO:0000256" key="3">
    <source>
        <dbReference type="SAM" id="SignalP"/>
    </source>
</evidence>
<name>A0A397URX9_9GLOM</name>
<dbReference type="SUPFAM" id="SSF49503">
    <property type="entry name" value="Cupredoxins"/>
    <property type="match status" value="1"/>
</dbReference>